<dbReference type="Proteomes" id="UP000085678">
    <property type="component" value="Unplaced"/>
</dbReference>
<keyword evidence="8 12" id="KW-0472">Membrane</keyword>
<evidence type="ECO:0000256" key="10">
    <source>
        <dbReference type="ARBA" id="ARBA00045455"/>
    </source>
</evidence>
<feature type="transmembrane region" description="Helical" evidence="12">
    <location>
        <begin position="182"/>
        <end position="203"/>
    </location>
</feature>
<evidence type="ECO:0000256" key="1">
    <source>
        <dbReference type="ARBA" id="ARBA00004166"/>
    </source>
</evidence>
<dbReference type="PANTHER" id="PTHR46531:SF1">
    <property type="entry name" value="ZINC TRANSPORTER 6"/>
    <property type="match status" value="1"/>
</dbReference>
<feature type="domain" description="Cation efflux protein transmembrane" evidence="13">
    <location>
        <begin position="18"/>
        <end position="239"/>
    </location>
</feature>
<feature type="transmembrane region" description="Helical" evidence="12">
    <location>
        <begin position="119"/>
        <end position="139"/>
    </location>
</feature>
<dbReference type="Pfam" id="PF01545">
    <property type="entry name" value="Cation_efflux"/>
    <property type="match status" value="1"/>
</dbReference>
<dbReference type="SUPFAM" id="SSF161111">
    <property type="entry name" value="Cation efflux protein transmembrane domain-like"/>
    <property type="match status" value="1"/>
</dbReference>
<evidence type="ECO:0000256" key="3">
    <source>
        <dbReference type="ARBA" id="ARBA00022692"/>
    </source>
</evidence>
<keyword evidence="4" id="KW-0862">Zinc</keyword>
<evidence type="ECO:0000256" key="4">
    <source>
        <dbReference type="ARBA" id="ARBA00022833"/>
    </source>
</evidence>
<keyword evidence="3 12" id="KW-0812">Transmembrane</keyword>
<evidence type="ECO:0000256" key="9">
    <source>
        <dbReference type="ARBA" id="ARBA00038600"/>
    </source>
</evidence>
<feature type="transmembrane region" description="Helical" evidence="12">
    <location>
        <begin position="47"/>
        <end position="67"/>
    </location>
</feature>
<reference evidence="15 16" key="1">
    <citation type="submission" date="2025-04" db="UniProtKB">
        <authorList>
            <consortium name="RefSeq"/>
        </authorList>
    </citation>
    <scope>IDENTIFICATION</scope>
    <source>
        <tissue evidence="15 16">Gonads</tissue>
    </source>
</reference>
<dbReference type="GO" id="GO:0005794">
    <property type="term" value="C:Golgi apparatus"/>
    <property type="evidence" value="ECO:0007669"/>
    <property type="project" value="UniProtKB-SubCell"/>
</dbReference>
<protein>
    <submittedName>
        <fullName evidence="15 16">Zinc transporter 6-A-like isoform X2</fullName>
    </submittedName>
</protein>
<dbReference type="InterPro" id="IPR052005">
    <property type="entry name" value="CDF_SLC30A"/>
</dbReference>
<evidence type="ECO:0000256" key="7">
    <source>
        <dbReference type="ARBA" id="ARBA00023065"/>
    </source>
</evidence>
<comment type="subunit">
    <text evidence="9">Heterodimer with SLC30A5; form a functional zinc ion transmembrane transporter.</text>
</comment>
<dbReference type="GO" id="GO:0006829">
    <property type="term" value="P:zinc ion transport"/>
    <property type="evidence" value="ECO:0007669"/>
    <property type="project" value="TreeGrafter"/>
</dbReference>
<sequence>MVAKEMDFLMAEPKARRIIAYAAVNIVCVFILLLWCHSTNSMALTAYSYLAIFDLLRLLTALITLWVQKQGPSSVFSFGYERFEVLAVFSSTMLAQLGSFFIIKESVERMIQQPDVHEGRLLLGALVAFLVHIFMTYSVENKAFNHVVEASSSSWLQEHVADISEGFCKVVPGLSRLLLPRINPFALIAFAGATALFVTYVLIDMYNYQAADTWAAMCISVMTFGTMFPMAVYSGMILLQTTPTYVIGQLDKCLREASTLDGVLEFRNEHFWTLSFGKLAGSLHVRIRRDAQEQLVLAHVSSRLSNIVSDLTVQVFKDDWTRPTAYQIIHNSPFHSESSLSTIGVTPPVKLPLGSETSSMVPPGIQPFTPYKSGQYYTSTPMVPQGTSAAIYGSNPPSAFNKTDFATDSLTPIQTPQSGNMAGVIPGKNSVRLQQGYRTPDPKTGGLNSESVTLYAPGTQR</sequence>
<name>A0A1S3IKN6_LINAN</name>
<dbReference type="GeneID" id="106165189"/>
<comment type="function">
    <text evidence="10">Has probably no intrinsic transporter activity but together with SLC30A5 forms a functional zinc ion:proton antiporter heterodimer, mediating zinc entry into the lumen of organelles along the secretory pathway. As part of that zinc ion:proton antiporter, contributes to zinc ion homeostasis within the early secretory pathway and regulates the activation and folding of enzymes like alkaline phosphatases and enzymes involved in phosphatidylinositol glycan anchor biosynthesis.</text>
</comment>
<proteinExistence type="predicted"/>
<dbReference type="RefSeq" id="XP_013398769.1">
    <property type="nucleotide sequence ID" value="XM_013543315.1"/>
</dbReference>
<keyword evidence="2" id="KW-0813">Transport</keyword>
<evidence type="ECO:0000256" key="11">
    <source>
        <dbReference type="SAM" id="MobiDB-lite"/>
    </source>
</evidence>
<keyword evidence="5 12" id="KW-1133">Transmembrane helix</keyword>
<evidence type="ECO:0000256" key="5">
    <source>
        <dbReference type="ARBA" id="ARBA00022989"/>
    </source>
</evidence>
<dbReference type="AlphaFoldDB" id="A0A1S3IKN6"/>
<evidence type="ECO:0000313" key="15">
    <source>
        <dbReference type="RefSeq" id="XP_013398769.1"/>
    </source>
</evidence>
<dbReference type="GO" id="GO:0016020">
    <property type="term" value="C:membrane"/>
    <property type="evidence" value="ECO:0007669"/>
    <property type="project" value="InterPro"/>
</dbReference>
<comment type="subcellular location">
    <subcellularLocation>
        <location evidence="1">Golgi apparatus</location>
        <location evidence="1">trans-Golgi network membrane</location>
        <topology evidence="1">Multi-pass membrane protein</topology>
    </subcellularLocation>
</comment>
<feature type="region of interest" description="Disordered" evidence="11">
    <location>
        <begin position="433"/>
        <end position="461"/>
    </location>
</feature>
<feature type="transmembrane region" description="Helical" evidence="12">
    <location>
        <begin position="18"/>
        <end position="35"/>
    </location>
</feature>
<evidence type="ECO:0000256" key="12">
    <source>
        <dbReference type="SAM" id="Phobius"/>
    </source>
</evidence>
<dbReference type="InterPro" id="IPR058533">
    <property type="entry name" value="Cation_efflux_TM"/>
</dbReference>
<dbReference type="OrthoDB" id="5382797at2759"/>
<dbReference type="GO" id="GO:0008324">
    <property type="term" value="F:monoatomic cation transmembrane transporter activity"/>
    <property type="evidence" value="ECO:0007669"/>
    <property type="project" value="InterPro"/>
</dbReference>
<evidence type="ECO:0000256" key="2">
    <source>
        <dbReference type="ARBA" id="ARBA00022448"/>
    </source>
</evidence>
<dbReference type="PANTHER" id="PTHR46531">
    <property type="entry name" value="ZINC TRANSPORTER 6"/>
    <property type="match status" value="1"/>
</dbReference>
<accession>A0A1S3IKN6</accession>
<evidence type="ECO:0000313" key="14">
    <source>
        <dbReference type="Proteomes" id="UP000085678"/>
    </source>
</evidence>
<feature type="transmembrane region" description="Helical" evidence="12">
    <location>
        <begin position="215"/>
        <end position="239"/>
    </location>
</feature>
<evidence type="ECO:0000259" key="13">
    <source>
        <dbReference type="Pfam" id="PF01545"/>
    </source>
</evidence>
<keyword evidence="7" id="KW-0406">Ion transport</keyword>
<organism evidence="14 16">
    <name type="scientific">Lingula anatina</name>
    <name type="common">Brachiopod</name>
    <name type="synonym">Lingula unguis</name>
    <dbReference type="NCBI Taxonomy" id="7574"/>
    <lineage>
        <taxon>Eukaryota</taxon>
        <taxon>Metazoa</taxon>
        <taxon>Spiralia</taxon>
        <taxon>Lophotrochozoa</taxon>
        <taxon>Brachiopoda</taxon>
        <taxon>Linguliformea</taxon>
        <taxon>Lingulata</taxon>
        <taxon>Lingulida</taxon>
        <taxon>Linguloidea</taxon>
        <taxon>Lingulidae</taxon>
        <taxon>Lingula</taxon>
    </lineage>
</organism>
<gene>
    <name evidence="15 16" type="primary">LOC106165189</name>
</gene>
<feature type="transmembrane region" description="Helical" evidence="12">
    <location>
        <begin position="87"/>
        <end position="107"/>
    </location>
</feature>
<evidence type="ECO:0000313" key="16">
    <source>
        <dbReference type="RefSeq" id="XP_013398777.1"/>
    </source>
</evidence>
<dbReference type="InterPro" id="IPR027469">
    <property type="entry name" value="Cation_efflux_TMD_sf"/>
</dbReference>
<evidence type="ECO:0000256" key="8">
    <source>
        <dbReference type="ARBA" id="ARBA00023136"/>
    </source>
</evidence>
<dbReference type="Gene3D" id="1.20.1510.10">
    <property type="entry name" value="Cation efflux protein transmembrane domain"/>
    <property type="match status" value="1"/>
</dbReference>
<keyword evidence="14" id="KW-1185">Reference proteome</keyword>
<evidence type="ECO:0000256" key="6">
    <source>
        <dbReference type="ARBA" id="ARBA00023034"/>
    </source>
</evidence>
<dbReference type="RefSeq" id="XP_013398777.1">
    <property type="nucleotide sequence ID" value="XM_013543323.1"/>
</dbReference>
<keyword evidence="6" id="KW-0333">Golgi apparatus</keyword>